<dbReference type="RefSeq" id="XP_024359652.1">
    <property type="nucleotide sequence ID" value="XM_024503884.2"/>
</dbReference>
<dbReference type="GO" id="GO:0016020">
    <property type="term" value="C:membrane"/>
    <property type="evidence" value="ECO:0000318"/>
    <property type="project" value="GO_Central"/>
</dbReference>
<keyword evidence="1" id="KW-0677">Repeat</keyword>
<dbReference type="SMART" id="SM00015">
    <property type="entry name" value="IQ"/>
    <property type="match status" value="4"/>
</dbReference>
<dbReference type="OrthoDB" id="6108017at2759"/>
<dbReference type="GO" id="GO:0015629">
    <property type="term" value="C:actin cytoskeleton"/>
    <property type="evidence" value="ECO:0000318"/>
    <property type="project" value="GO_Central"/>
</dbReference>
<dbReference type="FunFam" id="1.20.58.530:FF:000013">
    <property type="entry name" value="Unconventional myosin-XIX"/>
    <property type="match status" value="1"/>
</dbReference>
<dbReference type="Gene3D" id="6.20.240.20">
    <property type="match status" value="1"/>
</dbReference>
<dbReference type="EnsemblPlants" id="Pp3c21_20730V3.1">
    <property type="protein sequence ID" value="Pp3c21_20730V3.1"/>
    <property type="gene ID" value="Pp3c21_20730"/>
</dbReference>
<dbReference type="FunCoup" id="A0A2K1ISR4">
    <property type="interactions" value="915"/>
</dbReference>
<dbReference type="KEGG" id="ppp:112274411"/>
<name>A0A2K1ISR4_PHYPA</name>
<dbReference type="GO" id="GO:0051015">
    <property type="term" value="F:actin filament binding"/>
    <property type="evidence" value="ECO:0000318"/>
    <property type="project" value="GO_Central"/>
</dbReference>
<dbReference type="Gramene" id="Pp3c21_20730V3.1">
    <property type="protein sequence ID" value="Pp3c21_20730V3.1"/>
    <property type="gene ID" value="Pp3c21_20730"/>
</dbReference>
<dbReference type="GO" id="GO:0005737">
    <property type="term" value="C:cytoplasm"/>
    <property type="evidence" value="ECO:0000318"/>
    <property type="project" value="GO_Central"/>
</dbReference>
<dbReference type="InterPro" id="IPR036961">
    <property type="entry name" value="Kinesin_motor_dom_sf"/>
</dbReference>
<dbReference type="Gene3D" id="3.40.850.10">
    <property type="entry name" value="Kinesin motor domain"/>
    <property type="match status" value="1"/>
</dbReference>
<feature type="region of interest" description="Actin-binding" evidence="8">
    <location>
        <begin position="825"/>
        <end position="847"/>
    </location>
</feature>
<dbReference type="InterPro" id="IPR036022">
    <property type="entry name" value="MYSc_Myo8"/>
</dbReference>
<evidence type="ECO:0000256" key="3">
    <source>
        <dbReference type="ARBA" id="ARBA00022840"/>
    </source>
</evidence>
<dbReference type="PROSITE" id="PS51456">
    <property type="entry name" value="MYOSIN_MOTOR"/>
    <property type="match status" value="1"/>
</dbReference>
<dbReference type="GO" id="GO:0007015">
    <property type="term" value="P:actin filament organization"/>
    <property type="evidence" value="ECO:0000318"/>
    <property type="project" value="GO_Central"/>
</dbReference>
<reference evidence="12 14" key="1">
    <citation type="journal article" date="2008" name="Science">
        <title>The Physcomitrella genome reveals evolutionary insights into the conquest of land by plants.</title>
        <authorList>
            <person name="Rensing S."/>
            <person name="Lang D."/>
            <person name="Zimmer A."/>
            <person name="Terry A."/>
            <person name="Salamov A."/>
            <person name="Shapiro H."/>
            <person name="Nishiyama T."/>
            <person name="Perroud P.-F."/>
            <person name="Lindquist E."/>
            <person name="Kamisugi Y."/>
            <person name="Tanahashi T."/>
            <person name="Sakakibara K."/>
            <person name="Fujita T."/>
            <person name="Oishi K."/>
            <person name="Shin-I T."/>
            <person name="Kuroki Y."/>
            <person name="Toyoda A."/>
            <person name="Suzuki Y."/>
            <person name="Hashimoto A."/>
            <person name="Yamaguchi K."/>
            <person name="Sugano A."/>
            <person name="Kohara Y."/>
            <person name="Fujiyama A."/>
            <person name="Anterola A."/>
            <person name="Aoki S."/>
            <person name="Ashton N."/>
            <person name="Barbazuk W.B."/>
            <person name="Barker E."/>
            <person name="Bennetzen J."/>
            <person name="Bezanilla M."/>
            <person name="Blankenship R."/>
            <person name="Cho S.H."/>
            <person name="Dutcher S."/>
            <person name="Estelle M."/>
            <person name="Fawcett J.A."/>
            <person name="Gundlach H."/>
            <person name="Hanada K."/>
            <person name="Heyl A."/>
            <person name="Hicks K.A."/>
            <person name="Hugh J."/>
            <person name="Lohr M."/>
            <person name="Mayer K."/>
            <person name="Melkozernov A."/>
            <person name="Murata T."/>
            <person name="Nelson D."/>
            <person name="Pils B."/>
            <person name="Prigge M."/>
            <person name="Reiss B."/>
            <person name="Renner T."/>
            <person name="Rombauts S."/>
            <person name="Rushton P."/>
            <person name="Sanderfoot A."/>
            <person name="Schween G."/>
            <person name="Shiu S.-H."/>
            <person name="Stueber K."/>
            <person name="Theodoulou F.L."/>
            <person name="Tu H."/>
            <person name="Van de Peer Y."/>
            <person name="Verrier P.J."/>
            <person name="Waters E."/>
            <person name="Wood A."/>
            <person name="Yang L."/>
            <person name="Cove D."/>
            <person name="Cuming A."/>
            <person name="Hasebe M."/>
            <person name="Lucas S."/>
            <person name="Mishler D.B."/>
            <person name="Reski R."/>
            <person name="Grigoriev I."/>
            <person name="Quatrano R.S."/>
            <person name="Boore J.L."/>
        </authorList>
    </citation>
    <scope>NUCLEOTIDE SEQUENCE [LARGE SCALE GENOMIC DNA]</scope>
    <source>
        <strain evidence="13 14">cv. Gransden 2004</strain>
    </source>
</reference>
<feature type="domain" description="Myosin motor" evidence="11">
    <location>
        <begin position="272"/>
        <end position="946"/>
    </location>
</feature>
<evidence type="ECO:0000313" key="13">
    <source>
        <dbReference type="EnsemblPlants" id="Pp3c21_20730V3.1"/>
    </source>
</evidence>
<accession>A0A2K1ISR4</accession>
<dbReference type="OMA" id="NARKMYS"/>
<reference evidence="12 14" key="2">
    <citation type="journal article" date="2018" name="Plant J.">
        <title>The Physcomitrella patens chromosome-scale assembly reveals moss genome structure and evolution.</title>
        <authorList>
            <person name="Lang D."/>
            <person name="Ullrich K.K."/>
            <person name="Murat F."/>
            <person name="Fuchs J."/>
            <person name="Jenkins J."/>
            <person name="Haas F.B."/>
            <person name="Piednoel M."/>
            <person name="Gundlach H."/>
            <person name="Van Bel M."/>
            <person name="Meyberg R."/>
            <person name="Vives C."/>
            <person name="Morata J."/>
            <person name="Symeonidi A."/>
            <person name="Hiss M."/>
            <person name="Muchero W."/>
            <person name="Kamisugi Y."/>
            <person name="Saleh O."/>
            <person name="Blanc G."/>
            <person name="Decker E.L."/>
            <person name="van Gessel N."/>
            <person name="Grimwood J."/>
            <person name="Hayes R.D."/>
            <person name="Graham S.W."/>
            <person name="Gunter L.E."/>
            <person name="McDaniel S.F."/>
            <person name="Hoernstein S.N.W."/>
            <person name="Larsson A."/>
            <person name="Li F.W."/>
            <person name="Perroud P.F."/>
            <person name="Phillips J."/>
            <person name="Ranjan P."/>
            <person name="Rokshar D.S."/>
            <person name="Rothfels C.J."/>
            <person name="Schneider L."/>
            <person name="Shu S."/>
            <person name="Stevenson D.W."/>
            <person name="Thummler F."/>
            <person name="Tillich M."/>
            <person name="Villarreal Aguilar J.C."/>
            <person name="Widiez T."/>
            <person name="Wong G.K."/>
            <person name="Wymore A."/>
            <person name="Zhang Y."/>
            <person name="Zimmer A.D."/>
            <person name="Quatrano R.S."/>
            <person name="Mayer K.F.X."/>
            <person name="Goodstein D."/>
            <person name="Casacuberta J.M."/>
            <person name="Vandepoele K."/>
            <person name="Reski R."/>
            <person name="Cuming A.C."/>
            <person name="Tuskan G.A."/>
            <person name="Maumus F."/>
            <person name="Salse J."/>
            <person name="Schmutz J."/>
            <person name="Rensing S.A."/>
        </authorList>
    </citation>
    <scope>NUCLEOTIDE SEQUENCE [LARGE SCALE GENOMIC DNA]</scope>
    <source>
        <strain evidence="13 14">cv. Gransden 2004</strain>
    </source>
</reference>
<evidence type="ECO:0000313" key="12">
    <source>
        <dbReference type="EMBL" id="PNR32322.1"/>
    </source>
</evidence>
<dbReference type="GO" id="GO:0016459">
    <property type="term" value="C:myosin complex"/>
    <property type="evidence" value="ECO:0007669"/>
    <property type="project" value="UniProtKB-KW"/>
</dbReference>
<dbReference type="PRINTS" id="PR00193">
    <property type="entry name" value="MYOSINHEAVY"/>
</dbReference>
<dbReference type="Gene3D" id="1.20.5.190">
    <property type="match status" value="2"/>
</dbReference>
<keyword evidence="2 8" id="KW-0547">Nucleotide-binding</keyword>
<dbReference type="GO" id="GO:0005524">
    <property type="term" value="F:ATP binding"/>
    <property type="evidence" value="ECO:0007669"/>
    <property type="project" value="UniProtKB-UniRule"/>
</dbReference>
<evidence type="ECO:0000256" key="9">
    <source>
        <dbReference type="SAM" id="Coils"/>
    </source>
</evidence>
<dbReference type="InterPro" id="IPR001609">
    <property type="entry name" value="Myosin_head_motor_dom-like"/>
</dbReference>
<dbReference type="Gene3D" id="1.20.120.720">
    <property type="entry name" value="Myosin VI head, motor domain, U50 subdomain"/>
    <property type="match status" value="1"/>
</dbReference>
<feature type="region of interest" description="Disordered" evidence="10">
    <location>
        <begin position="29"/>
        <end position="52"/>
    </location>
</feature>
<dbReference type="Gene3D" id="1.20.58.530">
    <property type="match status" value="1"/>
</dbReference>
<dbReference type="PROSITE" id="PS50096">
    <property type="entry name" value="IQ"/>
    <property type="match status" value="3"/>
</dbReference>
<dbReference type="PANTHER" id="PTHR13140">
    <property type="entry name" value="MYOSIN"/>
    <property type="match status" value="1"/>
</dbReference>
<evidence type="ECO:0000256" key="4">
    <source>
        <dbReference type="ARBA" id="ARBA00023123"/>
    </source>
</evidence>
<evidence type="ECO:0000256" key="6">
    <source>
        <dbReference type="ARBA" id="ARBA00023203"/>
    </source>
</evidence>
<dbReference type="Pfam" id="PF00612">
    <property type="entry name" value="IQ"/>
    <property type="match status" value="2"/>
</dbReference>
<dbReference type="EMBL" id="ABEU02000021">
    <property type="protein sequence ID" value="PNR32322.1"/>
    <property type="molecule type" value="Genomic_DNA"/>
</dbReference>
<dbReference type="CDD" id="cd01383">
    <property type="entry name" value="MYSc_Myo8"/>
    <property type="match status" value="1"/>
</dbReference>
<sequence length="1368" mass="154147">MYSTNGIEGRSTLEKMLDFMKTGDIEESEITSDETYADLPPLPLRPSSRARLPSSMGAKKALGACLDSIVLSSNESEAFKENIAVGSPIVNLVAPADPAALASKSVTCTNVHTPLAERVGTALNESFASPQLASSPSIIPDVFTPADQVRSSGTLSFDQRLDACGAQESSFSFLTAQESSTPETPLPQTPVLENTALPVTTPSSGKKWKDDGTLRLKKNLRVWCLTSEYNWIAGTVVSAEDKDTEAMVRTADHKVIRVNVTRLQPANPDILEGVYDLIKLSYLNEPSVLHNLDFRYEQDKIYTKAGPVLIAVNPFKEISIYGPNNILAYRNRTSESTYPHVYMTADTAFKAMIRDGINQSVIISGESGAGKTETAKITMQYLAALGGGGGLEDEILQTNPILEAFGNAKTLRNDNSSRFGKLIDIHFDRAGKICGAKIQTYLLEKSRVVQQAEGERSYHIFYQLCAGADTALRERLHLKSAKEYKYLNQSRCLYIDNVDDAKNFQHMKSAMDVVQISVEDQEQAFKMLAAVLWIGNITFHVVENDSYVVVDESEAVNVAAGLLHCKSNALVAALSTRRIRVGGEEIVQRLTFAQANDSRDALAKAIYASLFDWLVGRINKSLEVGKKPTGRSISILDIYGFESFKKNSFEQLCINYANERLQQHFNRHLFKLEQEEYTSENIDWTRVDFEDNQECLDLIEKRPLGLISLLDEECMFPRASDATLANKLKEHLKGNDCFKGERDKAFRICHYAGEVVYETSAFLEKNRDLLHADLLQLLASCDCALPKLFGASIEDGAQKLLSPNRRANGMESQKQSVAAKFKGQLNKLMQRLESTEPHFIRCIKPNTSQLPNIFEQDLVLHQLRCCGVLEVVRISRSGYPTRHSHHEFAKRYGFLLPRNLSNQEDMLSICVSILHQFGIAPDMYQVGITKLFFRAGQIGHLEDVRLRTLQGITRVQALYKGYKVRCNYKHRRATTIFLQSLVRGAIARRRFELLRERHRAAVTIQKYARRQVACRRYRSVKENIVILQSVVRMWLSRKQSLARKKEANEAKRAMESKLSEEARVAETEANVKEDAVDDGRECIKEVASSTRAESAKELKEATIKVAPSYLLELQRRAVMAEKALREKEEDNAMLRQRLLHYEARWMEYEAKMSSMEDMWQKQMSSLQLSLAAAKKSLATDEFLPQTPGKHDNGRISAGKHRHSTKRQLLPSDDEEFDWDDVATNGMKSPDDFTNKYLVTGSGNGASRGDVEAARSVVSHLTREYDHRTQVFNDDVDFLIEVKSGLTEANLNPEEELRKLKVRFDTWRRDFKARLRETRLVLNKLCSLDSAEKDGDRMLCALDSLEKEGDRTRKKWWGKKTTSSRALQG</sequence>
<dbReference type="InterPro" id="IPR027417">
    <property type="entry name" value="P-loop_NTPase"/>
</dbReference>
<protein>
    <recommendedName>
        <fullName evidence="11">Myosin motor domain-containing protein</fullName>
    </recommendedName>
</protein>
<keyword evidence="4 8" id="KW-0518">Myosin</keyword>
<evidence type="ECO:0000259" key="11">
    <source>
        <dbReference type="PROSITE" id="PS51456"/>
    </source>
</evidence>
<dbReference type="FunFam" id="1.10.10.820:FF:000001">
    <property type="entry name" value="Myosin heavy chain"/>
    <property type="match status" value="1"/>
</dbReference>
<dbReference type="InterPro" id="IPR000048">
    <property type="entry name" value="IQ_motif_EF-hand-BS"/>
</dbReference>
<evidence type="ECO:0000256" key="10">
    <source>
        <dbReference type="SAM" id="MobiDB-lite"/>
    </source>
</evidence>
<dbReference type="Proteomes" id="UP000006727">
    <property type="component" value="Chromosome 21"/>
</dbReference>
<evidence type="ECO:0000256" key="2">
    <source>
        <dbReference type="ARBA" id="ARBA00022741"/>
    </source>
</evidence>
<keyword evidence="14" id="KW-1185">Reference proteome</keyword>
<dbReference type="Pfam" id="PF00063">
    <property type="entry name" value="Myosin_head"/>
    <property type="match status" value="1"/>
</dbReference>
<gene>
    <name evidence="13" type="primary">LOC112274411</name>
    <name evidence="12" type="ORF">PHYPA_026448</name>
</gene>
<keyword evidence="3 8" id="KW-0067">ATP-binding</keyword>
<comment type="similarity">
    <text evidence="7">Belongs to the TRAFAC class myosin-kinesin ATPase superfamily. Myosin family. Plant myosin class VIII subfamily.</text>
</comment>
<dbReference type="GO" id="GO:0030048">
    <property type="term" value="P:actin filament-based movement"/>
    <property type="evidence" value="ECO:0007669"/>
    <property type="project" value="UniProtKB-ARBA"/>
</dbReference>
<feature type="binding site" evidence="8">
    <location>
        <begin position="365"/>
        <end position="372"/>
    </location>
    <ligand>
        <name>ATP</name>
        <dbReference type="ChEBI" id="CHEBI:30616"/>
    </ligand>
</feature>
<dbReference type="GeneID" id="112274411"/>
<evidence type="ECO:0000256" key="5">
    <source>
        <dbReference type="ARBA" id="ARBA00023175"/>
    </source>
</evidence>
<evidence type="ECO:0000256" key="7">
    <source>
        <dbReference type="ARBA" id="ARBA00060862"/>
    </source>
</evidence>
<proteinExistence type="inferred from homology"/>
<dbReference type="PANTHER" id="PTHR13140:SF706">
    <property type="entry name" value="DILUTE CLASS UNCONVENTIONAL MYOSIN, ISOFORM C"/>
    <property type="match status" value="1"/>
</dbReference>
<feature type="coiled-coil region" evidence="9">
    <location>
        <begin position="1037"/>
        <end position="1064"/>
    </location>
</feature>
<dbReference type="PaxDb" id="3218-PP1S228_18V6.1"/>
<evidence type="ECO:0000256" key="8">
    <source>
        <dbReference type="PROSITE-ProRule" id="PRU00782"/>
    </source>
</evidence>
<dbReference type="SMART" id="SM00242">
    <property type="entry name" value="MYSc"/>
    <property type="match status" value="1"/>
</dbReference>
<dbReference type="Gramene" id="Pp3c21_20730V3.2">
    <property type="protein sequence ID" value="Pp3c21_20730V3.2"/>
    <property type="gene ID" value="Pp3c21_20730"/>
</dbReference>
<keyword evidence="5 8" id="KW-0505">Motor protein</keyword>
<feature type="region of interest" description="Disordered" evidence="10">
    <location>
        <begin position="1182"/>
        <end position="1206"/>
    </location>
</feature>
<feature type="region of interest" description="Disordered" evidence="10">
    <location>
        <begin position="175"/>
        <end position="208"/>
    </location>
</feature>
<dbReference type="SUPFAM" id="SSF52540">
    <property type="entry name" value="P-loop containing nucleoside triphosphate hydrolases"/>
    <property type="match status" value="1"/>
</dbReference>
<dbReference type="STRING" id="3218.A0A2K1ISR4"/>
<feature type="coiled-coil region" evidence="9">
    <location>
        <begin position="1110"/>
        <end position="1144"/>
    </location>
</feature>
<evidence type="ECO:0000256" key="1">
    <source>
        <dbReference type="ARBA" id="ARBA00022737"/>
    </source>
</evidence>
<evidence type="ECO:0000313" key="14">
    <source>
        <dbReference type="Proteomes" id="UP000006727"/>
    </source>
</evidence>
<organism evidence="12">
    <name type="scientific">Physcomitrium patens</name>
    <name type="common">Spreading-leaved earth moss</name>
    <name type="synonym">Physcomitrella patens</name>
    <dbReference type="NCBI Taxonomy" id="3218"/>
    <lineage>
        <taxon>Eukaryota</taxon>
        <taxon>Viridiplantae</taxon>
        <taxon>Streptophyta</taxon>
        <taxon>Embryophyta</taxon>
        <taxon>Bryophyta</taxon>
        <taxon>Bryophytina</taxon>
        <taxon>Bryopsida</taxon>
        <taxon>Funariidae</taxon>
        <taxon>Funariales</taxon>
        <taxon>Funariaceae</taxon>
        <taxon>Physcomitrium</taxon>
    </lineage>
</organism>
<dbReference type="EnsemblPlants" id="Pp3c21_20730V3.2">
    <property type="protein sequence ID" value="Pp3c21_20730V3.2"/>
    <property type="gene ID" value="Pp3c21_20730"/>
</dbReference>
<dbReference type="GO" id="GO:0000146">
    <property type="term" value="F:microfilament motor activity"/>
    <property type="evidence" value="ECO:0000318"/>
    <property type="project" value="GO_Central"/>
</dbReference>
<keyword evidence="9" id="KW-0175">Coiled coil</keyword>
<dbReference type="Gene3D" id="1.10.10.820">
    <property type="match status" value="1"/>
</dbReference>
<reference evidence="13" key="3">
    <citation type="submission" date="2020-12" db="UniProtKB">
        <authorList>
            <consortium name="EnsemblPlants"/>
        </authorList>
    </citation>
    <scope>IDENTIFICATION</scope>
</reference>
<keyword evidence="6 8" id="KW-0009">Actin-binding</keyword>